<sequence>MTAILDIVVPVFTVIVAGYVAVRLGVMERAATAVLGRFVLHVAMPALIVATLAGTDLRQAIEPGFLLAYGTGTLLTYGLMLAWFRGGRGDRLDRAAVKALGSAFSNSAFIGYALLLQAFDEPPVAGFAMALMFENLVLMPLVLSVLELGTGQGRAPGARATARLIVARLVTNPLILAITLGLALALFEVRLPPGLSGALGLLGQAAAGVALFFVGATLVGSRLHASLGELGQVALAKLVLHPLLVAAMVLALPAFDPDLQRAAILIAACPMFAIFPVLGARYGHAELASGALLGATALSFLSLSVVLALLL</sequence>
<feature type="transmembrane region" description="Helical" evidence="7">
    <location>
        <begin position="233"/>
        <end position="255"/>
    </location>
</feature>
<dbReference type="EMBL" id="SMDC01000002">
    <property type="protein sequence ID" value="TCW38460.1"/>
    <property type="molecule type" value="Genomic_DNA"/>
</dbReference>
<evidence type="ECO:0000256" key="7">
    <source>
        <dbReference type="SAM" id="Phobius"/>
    </source>
</evidence>
<evidence type="ECO:0000256" key="2">
    <source>
        <dbReference type="ARBA" id="ARBA00022448"/>
    </source>
</evidence>
<feature type="transmembrane region" description="Helical" evidence="7">
    <location>
        <begin position="199"/>
        <end position="221"/>
    </location>
</feature>
<keyword evidence="5 7" id="KW-1133">Transmembrane helix</keyword>
<name>A0A4V2WA92_MARGR</name>
<dbReference type="RefSeq" id="WP_132228802.1">
    <property type="nucleotide sequence ID" value="NZ_NRRH01000003.1"/>
</dbReference>
<keyword evidence="2" id="KW-0813">Transport</keyword>
<proteinExistence type="predicted"/>
<accession>A0A4V2WA92</accession>
<gene>
    <name evidence="8" type="ORF">EDC29_102355</name>
</gene>
<comment type="caution">
    <text evidence="8">The sequence shown here is derived from an EMBL/GenBank/DDBJ whole genome shotgun (WGS) entry which is preliminary data.</text>
</comment>
<evidence type="ECO:0000313" key="9">
    <source>
        <dbReference type="Proteomes" id="UP000295247"/>
    </source>
</evidence>
<organism evidence="8 9">
    <name type="scientific">Marichromatium gracile</name>
    <name type="common">Chromatium gracile</name>
    <dbReference type="NCBI Taxonomy" id="1048"/>
    <lineage>
        <taxon>Bacteria</taxon>
        <taxon>Pseudomonadati</taxon>
        <taxon>Pseudomonadota</taxon>
        <taxon>Gammaproteobacteria</taxon>
        <taxon>Chromatiales</taxon>
        <taxon>Chromatiaceae</taxon>
        <taxon>Marichromatium</taxon>
    </lineage>
</organism>
<protein>
    <recommendedName>
        <fullName evidence="10">Transporter</fullName>
    </recommendedName>
</protein>
<feature type="transmembrane region" description="Helical" evidence="7">
    <location>
        <begin position="38"/>
        <end position="54"/>
    </location>
</feature>
<feature type="transmembrane region" description="Helical" evidence="7">
    <location>
        <begin position="125"/>
        <end position="146"/>
    </location>
</feature>
<dbReference type="PANTHER" id="PTHR36838">
    <property type="entry name" value="AUXIN EFFLUX CARRIER FAMILY PROTEIN"/>
    <property type="match status" value="1"/>
</dbReference>
<dbReference type="Pfam" id="PF03547">
    <property type="entry name" value="Mem_trans"/>
    <property type="match status" value="1"/>
</dbReference>
<dbReference type="AlphaFoldDB" id="A0A4V2WA92"/>
<feature type="transmembrane region" description="Helical" evidence="7">
    <location>
        <begin position="261"/>
        <end position="279"/>
    </location>
</feature>
<keyword evidence="4 7" id="KW-0812">Transmembrane</keyword>
<dbReference type="PANTHER" id="PTHR36838:SF3">
    <property type="entry name" value="TRANSPORTER AUXIN EFFLUX CARRIER EC FAMILY"/>
    <property type="match status" value="1"/>
</dbReference>
<dbReference type="InterPro" id="IPR004776">
    <property type="entry name" value="Mem_transp_PIN-like"/>
</dbReference>
<evidence type="ECO:0000256" key="6">
    <source>
        <dbReference type="ARBA" id="ARBA00023136"/>
    </source>
</evidence>
<evidence type="ECO:0000256" key="4">
    <source>
        <dbReference type="ARBA" id="ARBA00022692"/>
    </source>
</evidence>
<comment type="subcellular location">
    <subcellularLocation>
        <location evidence="1">Membrane</location>
        <topology evidence="1">Multi-pass membrane protein</topology>
    </subcellularLocation>
</comment>
<evidence type="ECO:0000256" key="3">
    <source>
        <dbReference type="ARBA" id="ARBA00022475"/>
    </source>
</evidence>
<feature type="transmembrane region" description="Helical" evidence="7">
    <location>
        <begin position="166"/>
        <end position="187"/>
    </location>
</feature>
<feature type="transmembrane region" description="Helical" evidence="7">
    <location>
        <begin position="66"/>
        <end position="84"/>
    </location>
</feature>
<dbReference type="GO" id="GO:0055085">
    <property type="term" value="P:transmembrane transport"/>
    <property type="evidence" value="ECO:0007669"/>
    <property type="project" value="InterPro"/>
</dbReference>
<feature type="transmembrane region" description="Helical" evidence="7">
    <location>
        <begin position="7"/>
        <end position="26"/>
    </location>
</feature>
<feature type="transmembrane region" description="Helical" evidence="7">
    <location>
        <begin position="96"/>
        <end position="119"/>
    </location>
</feature>
<feature type="transmembrane region" description="Helical" evidence="7">
    <location>
        <begin position="291"/>
        <end position="310"/>
    </location>
</feature>
<keyword evidence="6 7" id="KW-0472">Membrane</keyword>
<keyword evidence="3" id="KW-1003">Cell membrane</keyword>
<reference evidence="8 9" key="1">
    <citation type="submission" date="2019-03" db="EMBL/GenBank/DDBJ databases">
        <title>Genomic Encyclopedia of Type Strains, Phase IV (KMG-IV): sequencing the most valuable type-strain genomes for metagenomic binning, comparative biology and taxonomic classification.</title>
        <authorList>
            <person name="Goeker M."/>
        </authorList>
    </citation>
    <scope>NUCLEOTIDE SEQUENCE [LARGE SCALE GENOMIC DNA]</scope>
    <source>
        <strain evidence="8 9">DSM 203</strain>
    </source>
</reference>
<evidence type="ECO:0000256" key="5">
    <source>
        <dbReference type="ARBA" id="ARBA00022989"/>
    </source>
</evidence>
<evidence type="ECO:0008006" key="10">
    <source>
        <dbReference type="Google" id="ProtNLM"/>
    </source>
</evidence>
<dbReference type="GO" id="GO:0016020">
    <property type="term" value="C:membrane"/>
    <property type="evidence" value="ECO:0007669"/>
    <property type="project" value="UniProtKB-SubCell"/>
</dbReference>
<evidence type="ECO:0000256" key="1">
    <source>
        <dbReference type="ARBA" id="ARBA00004141"/>
    </source>
</evidence>
<dbReference type="Proteomes" id="UP000295247">
    <property type="component" value="Unassembled WGS sequence"/>
</dbReference>
<evidence type="ECO:0000313" key="8">
    <source>
        <dbReference type="EMBL" id="TCW38460.1"/>
    </source>
</evidence>